<name>A0A8J8T9J9_HALGN</name>
<gene>
    <name evidence="1" type="ORF">FGO68_gene3012</name>
</gene>
<evidence type="ECO:0000313" key="1">
    <source>
        <dbReference type="EMBL" id="TNV87334.1"/>
    </source>
</evidence>
<dbReference type="AlphaFoldDB" id="A0A8J8T9J9"/>
<protein>
    <submittedName>
        <fullName evidence="1">Uncharacterized protein</fullName>
    </submittedName>
</protein>
<keyword evidence="2" id="KW-1185">Reference proteome</keyword>
<dbReference type="Proteomes" id="UP000785679">
    <property type="component" value="Unassembled WGS sequence"/>
</dbReference>
<comment type="caution">
    <text evidence="1">The sequence shown here is derived from an EMBL/GenBank/DDBJ whole genome shotgun (WGS) entry which is preliminary data.</text>
</comment>
<accession>A0A8J8T9J9</accession>
<sequence>MEKEQQNFIKPKLRQCKKMMRTRRNMVRKMGQLQTHALTQLLKFSRILIKDNNQINHQLVKDLTMMICLTAQKTQESNKNTGTNLQ</sequence>
<organism evidence="1 2">
    <name type="scientific">Halteria grandinella</name>
    <dbReference type="NCBI Taxonomy" id="5974"/>
    <lineage>
        <taxon>Eukaryota</taxon>
        <taxon>Sar</taxon>
        <taxon>Alveolata</taxon>
        <taxon>Ciliophora</taxon>
        <taxon>Intramacronucleata</taxon>
        <taxon>Spirotrichea</taxon>
        <taxon>Stichotrichia</taxon>
        <taxon>Sporadotrichida</taxon>
        <taxon>Halteriidae</taxon>
        <taxon>Halteria</taxon>
    </lineage>
</organism>
<evidence type="ECO:0000313" key="2">
    <source>
        <dbReference type="Proteomes" id="UP000785679"/>
    </source>
</evidence>
<dbReference type="EMBL" id="RRYP01000495">
    <property type="protein sequence ID" value="TNV87334.1"/>
    <property type="molecule type" value="Genomic_DNA"/>
</dbReference>
<reference evidence="1" key="1">
    <citation type="submission" date="2019-06" db="EMBL/GenBank/DDBJ databases">
        <authorList>
            <person name="Zheng W."/>
        </authorList>
    </citation>
    <scope>NUCLEOTIDE SEQUENCE</scope>
    <source>
        <strain evidence="1">QDHG01</strain>
    </source>
</reference>
<proteinExistence type="predicted"/>